<feature type="compositionally biased region" description="Polar residues" evidence="1">
    <location>
        <begin position="96"/>
        <end position="106"/>
    </location>
</feature>
<gene>
    <name evidence="2" type="ORF">AB7Z85_06650</name>
</gene>
<name>A0ABV4A3U7_9ENTR</name>
<evidence type="ECO:0000313" key="3">
    <source>
        <dbReference type="Proteomes" id="UP001561463"/>
    </source>
</evidence>
<dbReference type="RefSeq" id="WP_369497226.1">
    <property type="nucleotide sequence ID" value="NZ_JBFZPZ010000004.1"/>
</dbReference>
<feature type="compositionally biased region" description="Basic and acidic residues" evidence="1">
    <location>
        <begin position="70"/>
        <end position="86"/>
    </location>
</feature>
<evidence type="ECO:0000313" key="2">
    <source>
        <dbReference type="EMBL" id="MEX9252185.1"/>
    </source>
</evidence>
<sequence>MKRSELEQLTDELIGEAVLSLLKEKGPISIKTLIARLRVMKTHEQDEERREALQCVITEIASSDVGSLRNNKEEERNERERNRRSSNDNVYPLFGVSQQGADSKKH</sequence>
<accession>A0ABV4A3U7</accession>
<evidence type="ECO:0000256" key="1">
    <source>
        <dbReference type="SAM" id="MobiDB-lite"/>
    </source>
</evidence>
<feature type="region of interest" description="Disordered" evidence="1">
    <location>
        <begin position="66"/>
        <end position="106"/>
    </location>
</feature>
<proteinExistence type="predicted"/>
<dbReference type="Proteomes" id="UP001561463">
    <property type="component" value="Unassembled WGS sequence"/>
</dbReference>
<protein>
    <submittedName>
        <fullName evidence="2">Uncharacterized protein</fullName>
    </submittedName>
</protein>
<organism evidence="2 3">
    <name type="scientific">Pseudenterobacter timonensis</name>
    <dbReference type="NCBI Taxonomy" id="1755099"/>
    <lineage>
        <taxon>Bacteria</taxon>
        <taxon>Pseudomonadati</taxon>
        <taxon>Pseudomonadota</taxon>
        <taxon>Gammaproteobacteria</taxon>
        <taxon>Enterobacterales</taxon>
        <taxon>Enterobacteriaceae</taxon>
        <taxon>Pseudenterobacter</taxon>
    </lineage>
</organism>
<comment type="caution">
    <text evidence="2">The sequence shown here is derived from an EMBL/GenBank/DDBJ whole genome shotgun (WGS) entry which is preliminary data.</text>
</comment>
<reference evidence="2 3" key="1">
    <citation type="submission" date="2024-03" db="EMBL/GenBank/DDBJ databases">
        <title>Role of Flies in the Dissemination of Carbapenem-Resistant Enterobacteriaceae (CRE): An Epidemiological and Genomic Study in China.</title>
        <authorList>
            <person name="Chen K."/>
            <person name="Zhang R."/>
            <person name="Chen S."/>
        </authorList>
    </citation>
    <scope>NUCLEOTIDE SEQUENCE [LARGE SCALE GENOMIC DNA]</scope>
    <source>
        <strain evidence="3">fly-313</strain>
    </source>
</reference>
<keyword evidence="3" id="KW-1185">Reference proteome</keyword>
<dbReference type="EMBL" id="JBFZPZ010000004">
    <property type="protein sequence ID" value="MEX9252185.1"/>
    <property type="molecule type" value="Genomic_DNA"/>
</dbReference>